<dbReference type="Proteomes" id="UP001597318">
    <property type="component" value="Unassembled WGS sequence"/>
</dbReference>
<dbReference type="RefSeq" id="WP_247339099.1">
    <property type="nucleotide sequence ID" value="NZ_CP095550.1"/>
</dbReference>
<name>A0ABW5C5A3_9BACI</name>
<proteinExistence type="predicted"/>
<accession>A0ABW5C5A3</accession>
<comment type="caution">
    <text evidence="1">The sequence shown here is derived from an EMBL/GenBank/DDBJ whole genome shotgun (WGS) entry which is preliminary data.</text>
</comment>
<organism evidence="1 2">
    <name type="scientific">Metabacillus endolithicus</name>
    <dbReference type="NCBI Taxonomy" id="1535204"/>
    <lineage>
        <taxon>Bacteria</taxon>
        <taxon>Bacillati</taxon>
        <taxon>Bacillota</taxon>
        <taxon>Bacilli</taxon>
        <taxon>Bacillales</taxon>
        <taxon>Bacillaceae</taxon>
        <taxon>Metabacillus</taxon>
    </lineage>
</organism>
<gene>
    <name evidence="1" type="ORF">ACFSKK_24730</name>
</gene>
<sequence length="64" mass="7742">MIYYLFHEKERQEIEQMLIRELSELDELIYIRASLDEGNCVKERALLEKRDILVNVMSKITKKL</sequence>
<evidence type="ECO:0000313" key="1">
    <source>
        <dbReference type="EMBL" id="MFD2216879.1"/>
    </source>
</evidence>
<evidence type="ECO:0000313" key="2">
    <source>
        <dbReference type="Proteomes" id="UP001597318"/>
    </source>
</evidence>
<dbReference type="EMBL" id="JBHUIK010000010">
    <property type="protein sequence ID" value="MFD2216879.1"/>
    <property type="molecule type" value="Genomic_DNA"/>
</dbReference>
<keyword evidence="2" id="KW-1185">Reference proteome</keyword>
<reference evidence="2" key="1">
    <citation type="journal article" date="2019" name="Int. J. Syst. Evol. Microbiol.">
        <title>The Global Catalogue of Microorganisms (GCM) 10K type strain sequencing project: providing services to taxonomists for standard genome sequencing and annotation.</title>
        <authorList>
            <consortium name="The Broad Institute Genomics Platform"/>
            <consortium name="The Broad Institute Genome Sequencing Center for Infectious Disease"/>
            <person name="Wu L."/>
            <person name="Ma J."/>
        </authorList>
    </citation>
    <scope>NUCLEOTIDE SEQUENCE [LARGE SCALE GENOMIC DNA]</scope>
    <source>
        <strain evidence="2">CGMCC 1.15474</strain>
    </source>
</reference>
<protein>
    <submittedName>
        <fullName evidence="1">Uncharacterized protein</fullName>
    </submittedName>
</protein>